<reference evidence="11" key="1">
    <citation type="journal article" date="2019" name="Int. J. Syst. Evol. Microbiol.">
        <title>The Global Catalogue of Microorganisms (GCM) 10K type strain sequencing project: providing services to taxonomists for standard genome sequencing and annotation.</title>
        <authorList>
            <consortium name="The Broad Institute Genomics Platform"/>
            <consortium name="The Broad Institute Genome Sequencing Center for Infectious Disease"/>
            <person name="Wu L."/>
            <person name="Ma J."/>
        </authorList>
    </citation>
    <scope>NUCLEOTIDE SEQUENCE [LARGE SCALE GENOMIC DNA]</scope>
    <source>
        <strain evidence="11">CECT 8288</strain>
    </source>
</reference>
<keyword evidence="10" id="KW-0969">Cilium</keyword>
<dbReference type="InterPro" id="IPR040026">
    <property type="entry name" value="FliD"/>
</dbReference>
<evidence type="ECO:0000256" key="4">
    <source>
        <dbReference type="ARBA" id="ARBA00023054"/>
    </source>
</evidence>
<protein>
    <recommendedName>
        <fullName evidence="7">Filament cap protein</fullName>
    </recommendedName>
    <alternativeName>
        <fullName evidence="6">Flagellar cap protein</fullName>
    </alternativeName>
</protein>
<comment type="caution">
    <text evidence="10">The sequence shown here is derived from an EMBL/GenBank/DDBJ whole genome shotgun (WGS) entry which is preliminary data.</text>
</comment>
<evidence type="ECO:0000259" key="8">
    <source>
        <dbReference type="Pfam" id="PF02465"/>
    </source>
</evidence>
<dbReference type="PANTHER" id="PTHR30288">
    <property type="entry name" value="FLAGELLAR CAP/ASSEMBLY PROTEIN FLID"/>
    <property type="match status" value="1"/>
</dbReference>
<dbReference type="InterPro" id="IPR010809">
    <property type="entry name" value="FliD_C"/>
</dbReference>
<evidence type="ECO:0000259" key="9">
    <source>
        <dbReference type="Pfam" id="PF07195"/>
    </source>
</evidence>
<dbReference type="EMBL" id="JBHRYN010000012">
    <property type="protein sequence ID" value="MFC3702053.1"/>
    <property type="molecule type" value="Genomic_DNA"/>
</dbReference>
<proteinExistence type="inferred from homology"/>
<feature type="domain" description="Flagellar hook-associated protein 2 C-terminal" evidence="9">
    <location>
        <begin position="237"/>
        <end position="396"/>
    </location>
</feature>
<feature type="domain" description="Flagellar hook-associated protein 2 N-terminal" evidence="8">
    <location>
        <begin position="11"/>
        <end position="108"/>
    </location>
</feature>
<organism evidence="10 11">
    <name type="scientific">Reinekea marina</name>
    <dbReference type="NCBI Taxonomy" id="1310421"/>
    <lineage>
        <taxon>Bacteria</taxon>
        <taxon>Pseudomonadati</taxon>
        <taxon>Pseudomonadota</taxon>
        <taxon>Gammaproteobacteria</taxon>
        <taxon>Oceanospirillales</taxon>
        <taxon>Saccharospirillaceae</taxon>
        <taxon>Reinekea</taxon>
    </lineage>
</organism>
<keyword evidence="10" id="KW-0966">Cell projection</keyword>
<keyword evidence="4" id="KW-0175">Coiled coil</keyword>
<dbReference type="RefSeq" id="WP_290281640.1">
    <property type="nucleotide sequence ID" value="NZ_JAUFQI010000001.1"/>
</dbReference>
<dbReference type="Proteomes" id="UP001595710">
    <property type="component" value="Unassembled WGS sequence"/>
</dbReference>
<dbReference type="InterPro" id="IPR003481">
    <property type="entry name" value="FliD_N"/>
</dbReference>
<keyword evidence="11" id="KW-1185">Reference proteome</keyword>
<comment type="subcellular location">
    <subcellularLocation>
        <location evidence="1">Bacterial flagellum</location>
    </subcellularLocation>
</comment>
<comment type="subunit">
    <text evidence="3">Homopentamer.</text>
</comment>
<evidence type="ECO:0000256" key="5">
    <source>
        <dbReference type="ARBA" id="ARBA00023143"/>
    </source>
</evidence>
<evidence type="ECO:0000256" key="6">
    <source>
        <dbReference type="ARBA" id="ARBA00033074"/>
    </source>
</evidence>
<evidence type="ECO:0000313" key="11">
    <source>
        <dbReference type="Proteomes" id="UP001595710"/>
    </source>
</evidence>
<evidence type="ECO:0000256" key="7">
    <source>
        <dbReference type="ARBA" id="ARBA00033192"/>
    </source>
</evidence>
<accession>A0ABV7WRZ2</accession>
<name>A0ABV7WRZ2_9GAMM</name>
<evidence type="ECO:0000256" key="2">
    <source>
        <dbReference type="ARBA" id="ARBA00009764"/>
    </source>
</evidence>
<evidence type="ECO:0000256" key="3">
    <source>
        <dbReference type="ARBA" id="ARBA00011255"/>
    </source>
</evidence>
<keyword evidence="10" id="KW-0282">Flagellum</keyword>
<sequence>MAGIQSLGIGSGLLTSDLVDQLVAAERAASDLRLDGKTARVEAKISAYAEVRKVMDGLQSSIGSLAQASTIQSSSASSSDESVLTATTTSLAEPGSYRIEVDEIAKAHSLASMQFSSVDDTVGTGTLTFKFGTTTYDGSDEYLAFEQDADSAVTSIDITSENNTLGGIRDAINNEDFGVSASVVYDGTGYRLLLTSEETGEETSMEIEVSGDAGLQSLAYNSAQHDPASNMTETQSGSDALIRINGLTVTSATNKLDQVVRGVTINLNESSLTGVMLNVTRDTDEIADKLEAFVEKYNEYKTIYDELTKYNPDDEIGGILLGDNVLRTVQSQLRAGITEIISGVTGSTYKSLIEIGISTDQTDNFNLKFDRAEFKKAMETDAQSLVGLLATDNQTSDAQVKVVNVGPNTKPGTYDVNVTQVATQGTFKGLTTPALSFASDVVVSDVNDEFSMTVDGKTQSVTLEQGTYSTGEDLALMLQNSINSAFSGQSVTVTFDDANDRFDITSSKFGSSSEVTIGSGDALVANTFGFASSGTGQFAGSFFNTLNDAAFAASTNPGTQAFTGESGADFSASPVTFDLTLAGTTADGTYTISLDENWADVVDTDGNITTDRDRSDVLTYIQSELNNAGLAGVVTAEFNSSDRLVMRTEPTAGISQTITVANTNVTGFDYLGITDGANNSGFAMSGADFELAYSNRQGSVSGAAPISVPAGTYETAEELATAIETAINADANISAGAKGAATEAGSRSLASAVDFTSDPAQFEFDLNGTNFVVDVNANGANNLASIQSALDTALAAGGASAGDVVASLDSNGLVLTTNATGSAQTLEIKRDGIGATTNAGTADLSTGVDFSLTPSAFTLAVDGIDIEVTVDGDGTANSNDGESNLAVIQSALDTALTAAGGGGEFQAGDVVAKLNASNQVYFETVSKNGVQTEATFGADATIQITAADANANSTLGITNGALNINGLDGFGLDKGVYNGFDSQSTVSYEKDEDGKGRFVIAFDNSTNITISNPSVSAIAQLGLSATNQSTADTATGVDVEGTINGVAATGRGQYLTASEGNSAATNGYLLGGTGSDFSSAEIIDGTNNTLKVVIDGTESGTITLTSGAYALGNELAAELKAQINADATLKGANKAVDVQYDADTNTFGIFSVSKGSESTVKVSEIASGAIDIFGFTTTTQGVKGKDTQGSVDDAAGLMLKIGGTRTGDRGTVTYVQGVMSKLDELFDSMLSSKGLLTEKESNLVDDQEAIEAERKEIDEKTSVFEARLRAKFLFNDKLISSLKVTEDFLKSQFEAMNASKE</sequence>
<dbReference type="Pfam" id="PF07195">
    <property type="entry name" value="FliD_C"/>
    <property type="match status" value="1"/>
</dbReference>
<keyword evidence="5" id="KW-0975">Bacterial flagellum</keyword>
<gene>
    <name evidence="10" type="primary">fliD</name>
    <name evidence="10" type="ORF">ACFOND_10405</name>
</gene>
<dbReference type="PANTHER" id="PTHR30288:SF0">
    <property type="entry name" value="FLAGELLAR HOOK-ASSOCIATED PROTEIN 2"/>
    <property type="match status" value="1"/>
</dbReference>
<evidence type="ECO:0000256" key="1">
    <source>
        <dbReference type="ARBA" id="ARBA00004365"/>
    </source>
</evidence>
<dbReference type="Pfam" id="PF02465">
    <property type="entry name" value="FliD_N"/>
    <property type="match status" value="1"/>
</dbReference>
<comment type="similarity">
    <text evidence="2">Belongs to the FliD family.</text>
</comment>
<evidence type="ECO:0000313" key="10">
    <source>
        <dbReference type="EMBL" id="MFC3702053.1"/>
    </source>
</evidence>